<proteinExistence type="predicted"/>
<sequence>MLSEGQRFALLDHRGRRVEEWEVAAIYRARGVRTRATLIDPDDQFRQLELAADDLSDRRRFRPVPAMLRHRPLTKAV</sequence>
<gene>
    <name evidence="1" type="ORF">CKO21_15585</name>
</gene>
<comment type="caution">
    <text evidence="1">The sequence shown here is derived from an EMBL/GenBank/DDBJ whole genome shotgun (WGS) entry which is preliminary data.</text>
</comment>
<reference evidence="1" key="1">
    <citation type="submission" date="2017-08" db="EMBL/GenBank/DDBJ databases">
        <authorList>
            <person name="Imhoff J.F."/>
            <person name="Rahn T."/>
            <person name="Kuenzel S."/>
            <person name="Neulinger S.C."/>
        </authorList>
    </citation>
    <scope>NUCLEOTIDE SEQUENCE</scope>
    <source>
        <strain evidence="1">DSM 9154</strain>
    </source>
</reference>
<accession>A0A934V291</accession>
<name>A0A934V291_9PROT</name>
<dbReference type="AlphaFoldDB" id="A0A934V291"/>
<dbReference type="EMBL" id="NRRE01000028">
    <property type="protein sequence ID" value="MBK1698669.1"/>
    <property type="molecule type" value="Genomic_DNA"/>
</dbReference>
<dbReference type="RefSeq" id="WP_027289640.1">
    <property type="nucleotide sequence ID" value="NZ_NRRE01000028.1"/>
</dbReference>
<evidence type="ECO:0000313" key="2">
    <source>
        <dbReference type="Proteomes" id="UP000778970"/>
    </source>
</evidence>
<dbReference type="Proteomes" id="UP000778970">
    <property type="component" value="Unassembled WGS sequence"/>
</dbReference>
<keyword evidence="2" id="KW-1185">Reference proteome</keyword>
<protein>
    <submittedName>
        <fullName evidence="1">Uncharacterized protein</fullName>
    </submittedName>
</protein>
<reference evidence="1" key="2">
    <citation type="journal article" date="2020" name="Microorganisms">
        <title>Osmotic Adaptation and Compatible Solute Biosynthesis of Phototrophic Bacteria as Revealed from Genome Analyses.</title>
        <authorList>
            <person name="Imhoff J.F."/>
            <person name="Rahn T."/>
            <person name="Kunzel S."/>
            <person name="Keller A."/>
            <person name="Neulinger S.C."/>
        </authorList>
    </citation>
    <scope>NUCLEOTIDE SEQUENCE</scope>
    <source>
        <strain evidence="1">DSM 9154</strain>
    </source>
</reference>
<evidence type="ECO:0000313" key="1">
    <source>
        <dbReference type="EMBL" id="MBK1698669.1"/>
    </source>
</evidence>
<organism evidence="1 2">
    <name type="scientific">Rhodovibrio salinarum</name>
    <dbReference type="NCBI Taxonomy" id="1087"/>
    <lineage>
        <taxon>Bacteria</taxon>
        <taxon>Pseudomonadati</taxon>
        <taxon>Pseudomonadota</taxon>
        <taxon>Alphaproteobacteria</taxon>
        <taxon>Rhodospirillales</taxon>
        <taxon>Rhodovibrionaceae</taxon>
        <taxon>Rhodovibrio</taxon>
    </lineage>
</organism>